<protein>
    <recommendedName>
        <fullName evidence="4">WXG100 family type VII secretion target</fullName>
    </recommendedName>
</protein>
<feature type="compositionally biased region" description="Pro residues" evidence="1">
    <location>
        <begin position="103"/>
        <end position="116"/>
    </location>
</feature>
<dbReference type="OrthoDB" id="4562539at2"/>
<evidence type="ECO:0000256" key="1">
    <source>
        <dbReference type="SAM" id="MobiDB-lite"/>
    </source>
</evidence>
<dbReference type="SUPFAM" id="SSF140453">
    <property type="entry name" value="EsxAB dimer-like"/>
    <property type="match status" value="1"/>
</dbReference>
<dbReference type="RefSeq" id="WP_086678586.1">
    <property type="nucleotide sequence ID" value="NZ_FNUJ01000026.1"/>
</dbReference>
<evidence type="ECO:0008006" key="4">
    <source>
        <dbReference type="Google" id="ProtNLM"/>
    </source>
</evidence>
<evidence type="ECO:0000313" key="2">
    <source>
        <dbReference type="EMBL" id="SEF38522.1"/>
    </source>
</evidence>
<dbReference type="AlphaFoldDB" id="A0A1H5RJJ0"/>
<accession>A0A1H5RJJ0</accession>
<sequence>MADKLFIDPEGMRSATQQLTNLAADLKAAQGKLSDVLAQYEGAWGTDEPGEAFEKNYYQKAEKDRKGLGNAAEGMAASARNMQKSAEFMEGLDSSAAQAFDEQPPPSSPPPSESDQ</sequence>
<keyword evidence="3" id="KW-1185">Reference proteome</keyword>
<dbReference type="Gene3D" id="1.10.287.1060">
    <property type="entry name" value="ESAT-6-like"/>
    <property type="match status" value="1"/>
</dbReference>
<reference evidence="3" key="1">
    <citation type="submission" date="2016-10" db="EMBL/GenBank/DDBJ databases">
        <authorList>
            <person name="Varghese N."/>
            <person name="Submissions S."/>
        </authorList>
    </citation>
    <scope>NUCLEOTIDE SEQUENCE [LARGE SCALE GENOMIC DNA]</scope>
    <source>
        <strain evidence="3">DSM 44654</strain>
    </source>
</reference>
<organism evidence="2 3">
    <name type="scientific">Amycolatopsis pretoriensis</name>
    <dbReference type="NCBI Taxonomy" id="218821"/>
    <lineage>
        <taxon>Bacteria</taxon>
        <taxon>Bacillati</taxon>
        <taxon>Actinomycetota</taxon>
        <taxon>Actinomycetes</taxon>
        <taxon>Pseudonocardiales</taxon>
        <taxon>Pseudonocardiaceae</taxon>
        <taxon>Amycolatopsis</taxon>
    </lineage>
</organism>
<gene>
    <name evidence="2" type="ORF">SAMN05421837_1262</name>
</gene>
<dbReference type="InterPro" id="IPR036689">
    <property type="entry name" value="ESAT-6-like_sf"/>
</dbReference>
<dbReference type="EMBL" id="FNUJ01000026">
    <property type="protein sequence ID" value="SEF38522.1"/>
    <property type="molecule type" value="Genomic_DNA"/>
</dbReference>
<dbReference type="Proteomes" id="UP000198878">
    <property type="component" value="Unassembled WGS sequence"/>
</dbReference>
<feature type="region of interest" description="Disordered" evidence="1">
    <location>
        <begin position="82"/>
        <end position="116"/>
    </location>
</feature>
<proteinExistence type="predicted"/>
<dbReference type="STRING" id="218821.SAMN05421837_1262"/>
<evidence type="ECO:0000313" key="3">
    <source>
        <dbReference type="Proteomes" id="UP000198878"/>
    </source>
</evidence>
<name>A0A1H5RJJ0_9PSEU</name>